<reference evidence="2" key="1">
    <citation type="submission" date="2022-03" db="EMBL/GenBank/DDBJ databases">
        <authorList>
            <person name="Sayadi A."/>
        </authorList>
    </citation>
    <scope>NUCLEOTIDE SEQUENCE</scope>
</reference>
<dbReference type="PANTHER" id="PTHR10174">
    <property type="entry name" value="ALPHA-TOCOPHEROL TRANSFER PROTEIN-RELATED"/>
    <property type="match status" value="1"/>
</dbReference>
<dbReference type="AlphaFoldDB" id="A0A9P0JID4"/>
<name>A0A9P0JID4_ACAOB</name>
<dbReference type="PANTHER" id="PTHR10174:SF212">
    <property type="entry name" value="MIP26555P1"/>
    <property type="match status" value="1"/>
</dbReference>
<dbReference type="Gene3D" id="1.20.5.1200">
    <property type="entry name" value="Alpha-tocopherol transfer"/>
    <property type="match status" value="1"/>
</dbReference>
<dbReference type="CDD" id="cd00170">
    <property type="entry name" value="SEC14"/>
    <property type="match status" value="1"/>
</dbReference>
<dbReference type="Pfam" id="PF00650">
    <property type="entry name" value="CRAL_TRIO"/>
    <property type="match status" value="1"/>
</dbReference>
<dbReference type="Gene3D" id="3.40.525.10">
    <property type="entry name" value="CRAL-TRIO lipid binding domain"/>
    <property type="match status" value="1"/>
</dbReference>
<dbReference type="GO" id="GO:0016020">
    <property type="term" value="C:membrane"/>
    <property type="evidence" value="ECO:0007669"/>
    <property type="project" value="TreeGrafter"/>
</dbReference>
<protein>
    <recommendedName>
        <fullName evidence="1">CRAL-TRIO domain-containing protein</fullName>
    </recommendedName>
</protein>
<accession>A0A9P0JID4</accession>
<evidence type="ECO:0000259" key="1">
    <source>
        <dbReference type="PROSITE" id="PS50191"/>
    </source>
</evidence>
<sequence length="288" mass="33412">MSGEFTLDTSPPSAATLAVAEQELRETPEVVSQALQELRELLKNDDTIYFKDDDQTLIMYLRPCKFYAKSAYELMKRISEFKEKHKDILENLLPEDEKVAFTEHNVVNVLKNRDHKGRRVLLVNVGGTWDPSKVSPTQLFRIFYIIHEVAVLEPETQINGCVVIMDFDGLGMKQVKAFSPSFSLLLLSFIQDAMPLRLKEVHMVKQPFVFNIVWSVFKPFIRDKLKKRIHFHGSKMDSLHKFMEPSHLPKDYDGALPKLDYGGKDWYPEVDKYLDHIKTMNSFGKKKK</sequence>
<organism evidence="2 3">
    <name type="scientific">Acanthoscelides obtectus</name>
    <name type="common">Bean weevil</name>
    <name type="synonym">Bruchus obtectus</name>
    <dbReference type="NCBI Taxonomy" id="200917"/>
    <lineage>
        <taxon>Eukaryota</taxon>
        <taxon>Metazoa</taxon>
        <taxon>Ecdysozoa</taxon>
        <taxon>Arthropoda</taxon>
        <taxon>Hexapoda</taxon>
        <taxon>Insecta</taxon>
        <taxon>Pterygota</taxon>
        <taxon>Neoptera</taxon>
        <taxon>Endopterygota</taxon>
        <taxon>Coleoptera</taxon>
        <taxon>Polyphaga</taxon>
        <taxon>Cucujiformia</taxon>
        <taxon>Chrysomeloidea</taxon>
        <taxon>Chrysomelidae</taxon>
        <taxon>Bruchinae</taxon>
        <taxon>Bruchini</taxon>
        <taxon>Acanthoscelides</taxon>
    </lineage>
</organism>
<dbReference type="OrthoDB" id="75724at2759"/>
<evidence type="ECO:0000313" key="2">
    <source>
        <dbReference type="EMBL" id="CAH1953964.1"/>
    </source>
</evidence>
<dbReference type="Gene3D" id="1.10.8.20">
    <property type="entry name" value="N-terminal domain of phosphatidylinositol transfer protein sec14p"/>
    <property type="match status" value="1"/>
</dbReference>
<dbReference type="SUPFAM" id="SSF46938">
    <property type="entry name" value="CRAL/TRIO N-terminal domain"/>
    <property type="match status" value="1"/>
</dbReference>
<feature type="domain" description="CRAL-TRIO" evidence="1">
    <location>
        <begin position="97"/>
        <end position="260"/>
    </location>
</feature>
<dbReference type="SUPFAM" id="SSF52087">
    <property type="entry name" value="CRAL/TRIO domain"/>
    <property type="match status" value="1"/>
</dbReference>
<gene>
    <name evidence="2" type="ORF">ACAOBT_LOCUS317</name>
</gene>
<dbReference type="InterPro" id="IPR036865">
    <property type="entry name" value="CRAL-TRIO_dom_sf"/>
</dbReference>
<dbReference type="SMART" id="SM01100">
    <property type="entry name" value="CRAL_TRIO_N"/>
    <property type="match status" value="1"/>
</dbReference>
<dbReference type="PRINTS" id="PR00180">
    <property type="entry name" value="CRETINALDHBP"/>
</dbReference>
<dbReference type="InterPro" id="IPR001251">
    <property type="entry name" value="CRAL-TRIO_dom"/>
</dbReference>
<dbReference type="PROSITE" id="PS50191">
    <property type="entry name" value="CRAL_TRIO"/>
    <property type="match status" value="1"/>
</dbReference>
<proteinExistence type="predicted"/>
<dbReference type="EMBL" id="CAKOFQ010006652">
    <property type="protein sequence ID" value="CAH1953964.1"/>
    <property type="molecule type" value="Genomic_DNA"/>
</dbReference>
<evidence type="ECO:0000313" key="3">
    <source>
        <dbReference type="Proteomes" id="UP001152888"/>
    </source>
</evidence>
<dbReference type="InterPro" id="IPR036273">
    <property type="entry name" value="CRAL/TRIO_N_dom_sf"/>
</dbReference>
<comment type="caution">
    <text evidence="2">The sequence shown here is derived from an EMBL/GenBank/DDBJ whole genome shotgun (WGS) entry which is preliminary data.</text>
</comment>
<dbReference type="GO" id="GO:1902936">
    <property type="term" value="F:phosphatidylinositol bisphosphate binding"/>
    <property type="evidence" value="ECO:0007669"/>
    <property type="project" value="TreeGrafter"/>
</dbReference>
<dbReference type="Proteomes" id="UP001152888">
    <property type="component" value="Unassembled WGS sequence"/>
</dbReference>
<dbReference type="SMART" id="SM00516">
    <property type="entry name" value="SEC14"/>
    <property type="match status" value="1"/>
</dbReference>
<keyword evidence="3" id="KW-1185">Reference proteome</keyword>
<dbReference type="InterPro" id="IPR011074">
    <property type="entry name" value="CRAL/TRIO_N_dom"/>
</dbReference>